<dbReference type="InterPro" id="IPR012340">
    <property type="entry name" value="NA-bd_OB-fold"/>
</dbReference>
<keyword evidence="1 2" id="KW-0238">DNA-binding</keyword>
<gene>
    <name evidence="4" type="ORF">BN481_01082</name>
</gene>
<evidence type="ECO:0000256" key="2">
    <source>
        <dbReference type="PROSITE-ProRule" id="PRU00252"/>
    </source>
</evidence>
<comment type="caution">
    <text evidence="4">The sequence shown here is derived from an EMBL/GenBank/DDBJ whole genome shotgun (WGS) entry which is preliminary data.</text>
</comment>
<dbReference type="SUPFAM" id="SSF50249">
    <property type="entry name" value="Nucleic acid-binding proteins"/>
    <property type="match status" value="1"/>
</dbReference>
<evidence type="ECO:0000256" key="1">
    <source>
        <dbReference type="ARBA" id="ARBA00023125"/>
    </source>
</evidence>
<proteinExistence type="predicted"/>
<sequence length="225" mass="25866">MTGISGICNIGEKDGKQHSKDHRKNYGNTRVFIDFTRQKKDLYINYISHADSQDRRKIYKSTIEVMRTSGNMDVIPIQVPEQIVQEIRDNVGGRITIFGEYRSYNEKDGERNHLKLYVFVKGISEAGEADQNRIDLIGYICKQPLYRETPLGKEITDILIAVNRKHRKSDYLPAICWYSNARLAAGLPVGIKVRAMGMIQSRIYVKGDSERTAYEVSIREMEVIE</sequence>
<dbReference type="AlphaFoldDB" id="R5UHF5"/>
<evidence type="ECO:0000313" key="4">
    <source>
        <dbReference type="EMBL" id="CCZ68257.1"/>
    </source>
</evidence>
<organism evidence="4 5">
    <name type="scientific">Mediterraneibacter gnavus CAG:126</name>
    <dbReference type="NCBI Taxonomy" id="1263106"/>
    <lineage>
        <taxon>Bacteria</taxon>
        <taxon>Bacillati</taxon>
        <taxon>Bacillota</taxon>
        <taxon>Clostridia</taxon>
        <taxon>Lachnospirales</taxon>
        <taxon>Lachnospiraceae</taxon>
        <taxon>Mediterraneibacter</taxon>
    </lineage>
</organism>
<evidence type="ECO:0008006" key="6">
    <source>
        <dbReference type="Google" id="ProtNLM"/>
    </source>
</evidence>
<feature type="region of interest" description="Disordered" evidence="3">
    <location>
        <begin position="1"/>
        <end position="23"/>
    </location>
</feature>
<protein>
    <recommendedName>
        <fullName evidence="6">Single-strand binding family protein</fullName>
    </recommendedName>
</protein>
<dbReference type="InterPro" id="IPR000424">
    <property type="entry name" value="Primosome_PriB/ssb"/>
</dbReference>
<evidence type="ECO:0000256" key="3">
    <source>
        <dbReference type="SAM" id="MobiDB-lite"/>
    </source>
</evidence>
<dbReference type="EMBL" id="CBAL010000125">
    <property type="protein sequence ID" value="CCZ68257.1"/>
    <property type="molecule type" value="Genomic_DNA"/>
</dbReference>
<name>R5UHF5_MEDGN</name>
<accession>R5UHF5</accession>
<reference evidence="4" key="1">
    <citation type="submission" date="2012-11" db="EMBL/GenBank/DDBJ databases">
        <title>Dependencies among metagenomic species, viruses, plasmids and units of genetic variation.</title>
        <authorList>
            <person name="Nielsen H.B."/>
            <person name="Almeida M."/>
            <person name="Juncker A.S."/>
            <person name="Rasmussen S."/>
            <person name="Li J."/>
            <person name="Sunagawa S."/>
            <person name="Plichta D."/>
            <person name="Gautier L."/>
            <person name="Le Chatelier E."/>
            <person name="Peletier E."/>
            <person name="Bonde I."/>
            <person name="Nielsen T."/>
            <person name="Manichanh C."/>
            <person name="Arumugam M."/>
            <person name="Batto J."/>
            <person name="Santos M.B.Q.D."/>
            <person name="Blom N."/>
            <person name="Borruel N."/>
            <person name="Burgdorf K.S."/>
            <person name="Boumezbeur F."/>
            <person name="Casellas F."/>
            <person name="Dore J."/>
            <person name="Guarner F."/>
            <person name="Hansen T."/>
            <person name="Hildebrand F."/>
            <person name="Kaas R.S."/>
            <person name="Kennedy S."/>
            <person name="Kristiansen K."/>
            <person name="Kultima J.R."/>
            <person name="Leonard P."/>
            <person name="Levenez F."/>
            <person name="Lund O."/>
            <person name="Moumen B."/>
            <person name="Le Paslier D."/>
            <person name="Pons N."/>
            <person name="Pedersen O."/>
            <person name="Prifti E."/>
            <person name="Qin J."/>
            <person name="Raes J."/>
            <person name="Tap J."/>
            <person name="Tims S."/>
            <person name="Ussery D.W."/>
            <person name="Yamada T."/>
            <person name="MetaHit consortium"/>
            <person name="Renault P."/>
            <person name="Sicheritz-Ponten T."/>
            <person name="Bork P."/>
            <person name="Wang J."/>
            <person name="Brunak S."/>
            <person name="Ehrlich S.D."/>
        </authorList>
    </citation>
    <scope>NUCLEOTIDE SEQUENCE [LARGE SCALE GENOMIC DNA]</scope>
</reference>
<dbReference type="GO" id="GO:0003697">
    <property type="term" value="F:single-stranded DNA binding"/>
    <property type="evidence" value="ECO:0007669"/>
    <property type="project" value="InterPro"/>
</dbReference>
<dbReference type="PROSITE" id="PS50935">
    <property type="entry name" value="SSB"/>
    <property type="match status" value="1"/>
</dbReference>
<dbReference type="Pfam" id="PF00436">
    <property type="entry name" value="SSB"/>
    <property type="match status" value="1"/>
</dbReference>
<evidence type="ECO:0000313" key="5">
    <source>
        <dbReference type="Proteomes" id="UP000018114"/>
    </source>
</evidence>
<dbReference type="Gene3D" id="2.40.50.140">
    <property type="entry name" value="Nucleic acid-binding proteins"/>
    <property type="match status" value="2"/>
</dbReference>
<dbReference type="NCBIfam" id="NF004476">
    <property type="entry name" value="PRK05813.1"/>
    <property type="match status" value="1"/>
</dbReference>
<dbReference type="Proteomes" id="UP000018114">
    <property type="component" value="Unassembled WGS sequence"/>
</dbReference>